<dbReference type="InterPro" id="IPR004358">
    <property type="entry name" value="Sig_transdc_His_kin-like_C"/>
</dbReference>
<dbReference type="SUPFAM" id="SSF55874">
    <property type="entry name" value="ATPase domain of HSP90 chaperone/DNA topoisomerase II/histidine kinase"/>
    <property type="match status" value="1"/>
</dbReference>
<keyword evidence="15" id="KW-1185">Reference proteome</keyword>
<evidence type="ECO:0000256" key="7">
    <source>
        <dbReference type="ARBA" id="ARBA00022741"/>
    </source>
</evidence>
<dbReference type="GO" id="GO:0005886">
    <property type="term" value="C:plasma membrane"/>
    <property type="evidence" value="ECO:0007669"/>
    <property type="project" value="UniProtKB-SubCell"/>
</dbReference>
<dbReference type="GO" id="GO:0004673">
    <property type="term" value="F:protein histidine kinase activity"/>
    <property type="evidence" value="ECO:0007669"/>
    <property type="project" value="UniProtKB-EC"/>
</dbReference>
<evidence type="ECO:0000256" key="10">
    <source>
        <dbReference type="ARBA" id="ARBA00022989"/>
    </source>
</evidence>
<dbReference type="InterPro" id="IPR036890">
    <property type="entry name" value="HATPase_C_sf"/>
</dbReference>
<dbReference type="PRINTS" id="PR00344">
    <property type="entry name" value="BCTRLSENSOR"/>
</dbReference>
<dbReference type="PANTHER" id="PTHR43065">
    <property type="entry name" value="SENSOR HISTIDINE KINASE"/>
    <property type="match status" value="1"/>
</dbReference>
<dbReference type="RefSeq" id="WP_108220050.1">
    <property type="nucleotide sequence ID" value="NZ_CP090021.1"/>
</dbReference>
<evidence type="ECO:0000256" key="12">
    <source>
        <dbReference type="SAM" id="Phobius"/>
    </source>
</evidence>
<dbReference type="OrthoDB" id="7568856at2"/>
<evidence type="ECO:0000256" key="1">
    <source>
        <dbReference type="ARBA" id="ARBA00000085"/>
    </source>
</evidence>
<feature type="transmembrane region" description="Helical" evidence="12">
    <location>
        <begin position="291"/>
        <end position="310"/>
    </location>
</feature>
<proteinExistence type="predicted"/>
<dbReference type="EMBL" id="QAOT01000001">
    <property type="protein sequence ID" value="PTR20878.1"/>
    <property type="molecule type" value="Genomic_DNA"/>
</dbReference>
<keyword evidence="10 12" id="KW-1133">Transmembrane helix</keyword>
<keyword evidence="5" id="KW-0808">Transferase</keyword>
<dbReference type="GO" id="GO:0000160">
    <property type="term" value="P:phosphorelay signal transduction system"/>
    <property type="evidence" value="ECO:0007669"/>
    <property type="project" value="UniProtKB-KW"/>
</dbReference>
<keyword evidence="11" id="KW-0902">Two-component regulatory system</keyword>
<dbReference type="InterPro" id="IPR017055">
    <property type="entry name" value="Sig_transdc_His_kinase_DctB"/>
</dbReference>
<dbReference type="Pfam" id="PF02518">
    <property type="entry name" value="HATPase_c"/>
    <property type="match status" value="1"/>
</dbReference>
<keyword evidence="4" id="KW-1003">Cell membrane</keyword>
<evidence type="ECO:0000256" key="11">
    <source>
        <dbReference type="ARBA" id="ARBA00023012"/>
    </source>
</evidence>
<dbReference type="SMART" id="SM00387">
    <property type="entry name" value="HATPase_c"/>
    <property type="match status" value="1"/>
</dbReference>
<evidence type="ECO:0000259" key="13">
    <source>
        <dbReference type="PROSITE" id="PS50109"/>
    </source>
</evidence>
<evidence type="ECO:0000256" key="9">
    <source>
        <dbReference type="ARBA" id="ARBA00022840"/>
    </source>
</evidence>
<comment type="caution">
    <text evidence="14">The sequence shown here is derived from an EMBL/GenBank/DDBJ whole genome shotgun (WGS) entry which is preliminary data.</text>
</comment>
<dbReference type="InterPro" id="IPR029151">
    <property type="entry name" value="Sensor-like_sf"/>
</dbReference>
<organism evidence="14 15">
    <name type="scientific">Cereibacter azotoformans</name>
    <dbReference type="NCBI Taxonomy" id="43057"/>
    <lineage>
        <taxon>Bacteria</taxon>
        <taxon>Pseudomonadati</taxon>
        <taxon>Pseudomonadota</taxon>
        <taxon>Alphaproteobacteria</taxon>
        <taxon>Rhodobacterales</taxon>
        <taxon>Paracoccaceae</taxon>
        <taxon>Cereibacter</taxon>
    </lineage>
</organism>
<dbReference type="Gene3D" id="1.10.287.130">
    <property type="match status" value="1"/>
</dbReference>
<dbReference type="PANTHER" id="PTHR43065:SF46">
    <property type="entry name" value="C4-DICARBOXYLATE TRANSPORT SENSOR PROTEIN DCTB"/>
    <property type="match status" value="1"/>
</dbReference>
<dbReference type="GO" id="GO:0005524">
    <property type="term" value="F:ATP binding"/>
    <property type="evidence" value="ECO:0007669"/>
    <property type="project" value="UniProtKB-KW"/>
</dbReference>
<feature type="domain" description="Histidine kinase" evidence="13">
    <location>
        <begin position="374"/>
        <end position="587"/>
    </location>
</feature>
<evidence type="ECO:0000256" key="4">
    <source>
        <dbReference type="ARBA" id="ARBA00022475"/>
    </source>
</evidence>
<accession>A0A2T5KEL8</accession>
<dbReference type="PIRSF" id="PIRSF036431">
    <property type="entry name" value="STHK_DctB"/>
    <property type="match status" value="1"/>
</dbReference>
<dbReference type="Gene3D" id="3.30.565.10">
    <property type="entry name" value="Histidine kinase-like ATPase, C-terminal domain"/>
    <property type="match status" value="1"/>
</dbReference>
<dbReference type="CDD" id="cd12914">
    <property type="entry name" value="PDC1_DGC_like"/>
    <property type="match status" value="1"/>
</dbReference>
<evidence type="ECO:0000256" key="5">
    <source>
        <dbReference type="ARBA" id="ARBA00022679"/>
    </source>
</evidence>
<name>A0A2T5KEL8_9RHOB</name>
<dbReference type="InterPro" id="IPR003594">
    <property type="entry name" value="HATPase_dom"/>
</dbReference>
<evidence type="ECO:0000313" key="15">
    <source>
        <dbReference type="Proteomes" id="UP000244060"/>
    </source>
</evidence>
<comment type="catalytic activity">
    <reaction evidence="1">
        <text>ATP + protein L-histidine = ADP + protein N-phospho-L-histidine.</text>
        <dbReference type="EC" id="2.7.13.3"/>
    </reaction>
</comment>
<sequence>MPRSVPSPFRRSPGSLAAGALLLAATLALSIATFLGIRYAGLAALDADLQDRLTVARHAVVTEVERFRYLPGVVGQDARVLALLAGTASADEANLYLRRVRELSGVDELYVINPSGTTVAASNWNEPGSFLGQNYGFRPYFRRALDEGEARYYAVGVTTGKPGYFLASRLGTAKRPLGVAVAKVDLAGLQATWVRAGEAVALADPLGVVFLAGPQGWLYRPLTPLDADSLDLLRAERRYSGLAVDEAAPLGPAMATDAGGALRMADATIAPDDWRLLVGLPVAPAIATARLSALIVALAGLLASAGLLVLHERRQLLRERLNQHALLERAVAERTEALAHEIEERRRAERELRETHEHLVHAAKLAVLGRMSSTIVHEVSQPLSALDTTLAAAELHLDREDAARALRSVRSGRDLLVRMQKMVKALKSFGSRQRLEPPSAVDMGGVLAAAAEVLAPRLRELGVTLDLPPVQEWPPVRGHAVRLEQVATNLILNAAEATAAGGRRDPVEVRLERAGGGLRLTIADRGPGIPEAMREKILEPFFTTRTSGLGLGLSIVRTMLDQMAGHLSFAERPAGGTLTRVDLALYEPGREALRRRA</sequence>
<dbReference type="SUPFAM" id="SSF103190">
    <property type="entry name" value="Sensory domain-like"/>
    <property type="match status" value="1"/>
</dbReference>
<dbReference type="PROSITE" id="PS50109">
    <property type="entry name" value="HIS_KIN"/>
    <property type="match status" value="1"/>
</dbReference>
<comment type="subcellular location">
    <subcellularLocation>
        <location evidence="2">Cell membrane</location>
        <topology evidence="2">Multi-pass membrane protein</topology>
    </subcellularLocation>
</comment>
<dbReference type="AlphaFoldDB" id="A0A2T5KEL8"/>
<evidence type="ECO:0000256" key="3">
    <source>
        <dbReference type="ARBA" id="ARBA00012438"/>
    </source>
</evidence>
<dbReference type="EC" id="2.7.13.3" evidence="3"/>
<evidence type="ECO:0000313" key="14">
    <source>
        <dbReference type="EMBL" id="PTR20878.1"/>
    </source>
</evidence>
<keyword evidence="9" id="KW-0067">ATP-binding</keyword>
<protein>
    <recommendedName>
        <fullName evidence="3">histidine kinase</fullName>
        <ecNumber evidence="3">2.7.13.3</ecNumber>
    </recommendedName>
</protein>
<evidence type="ECO:0000256" key="8">
    <source>
        <dbReference type="ARBA" id="ARBA00022777"/>
    </source>
</evidence>
<dbReference type="Proteomes" id="UP000244060">
    <property type="component" value="Unassembled WGS sequence"/>
</dbReference>
<reference evidence="14 15" key="1">
    <citation type="submission" date="2018-04" db="EMBL/GenBank/DDBJ databases">
        <title>Genomic Encyclopedia of Type Strains, Phase III (KMG-III): the genomes of soil and plant-associated and newly described type strains.</title>
        <authorList>
            <person name="Whitman W."/>
        </authorList>
    </citation>
    <scope>NUCLEOTIDE SEQUENCE [LARGE SCALE GENOMIC DNA]</scope>
    <source>
        <strain evidence="14 15">KA25</strain>
    </source>
</reference>
<dbReference type="InterPro" id="IPR005467">
    <property type="entry name" value="His_kinase_dom"/>
</dbReference>
<dbReference type="Gene3D" id="3.30.450.20">
    <property type="entry name" value="PAS domain"/>
    <property type="match status" value="2"/>
</dbReference>
<keyword evidence="12" id="KW-0472">Membrane</keyword>
<gene>
    <name evidence="14" type="ORF">C8J28_101198</name>
</gene>
<keyword evidence="8 14" id="KW-0418">Kinase</keyword>
<evidence type="ECO:0000256" key="6">
    <source>
        <dbReference type="ARBA" id="ARBA00022692"/>
    </source>
</evidence>
<keyword evidence="6 12" id="KW-0812">Transmembrane</keyword>
<keyword evidence="7" id="KW-0547">Nucleotide-binding</keyword>
<evidence type="ECO:0000256" key="2">
    <source>
        <dbReference type="ARBA" id="ARBA00004651"/>
    </source>
</evidence>